<evidence type="ECO:0000256" key="1">
    <source>
        <dbReference type="SAM" id="MobiDB-lite"/>
    </source>
</evidence>
<feature type="region of interest" description="Disordered" evidence="1">
    <location>
        <begin position="85"/>
        <end position="118"/>
    </location>
</feature>
<accession>A0A7W8XGN1</accession>
<dbReference type="Proteomes" id="UP000528824">
    <property type="component" value="Unassembled WGS sequence"/>
</dbReference>
<gene>
    <name evidence="2" type="ORF">GGI59_004211</name>
</gene>
<comment type="caution">
    <text evidence="2">The sequence shown here is derived from an EMBL/GenBank/DDBJ whole genome shotgun (WGS) entry which is preliminary data.</text>
</comment>
<name>A0A7W8XGN1_9HYPH</name>
<evidence type="ECO:0000313" key="2">
    <source>
        <dbReference type="EMBL" id="MBB5562522.1"/>
    </source>
</evidence>
<dbReference type="RefSeq" id="WP_183918539.1">
    <property type="nucleotide sequence ID" value="NZ_JACHBB010000011.1"/>
</dbReference>
<dbReference type="EMBL" id="JACHBC010000009">
    <property type="protein sequence ID" value="MBB5562522.1"/>
    <property type="molecule type" value="Genomic_DNA"/>
</dbReference>
<organism evidence="2 3">
    <name type="scientific">Rhizobium lentis</name>
    <dbReference type="NCBI Taxonomy" id="1138194"/>
    <lineage>
        <taxon>Bacteria</taxon>
        <taxon>Pseudomonadati</taxon>
        <taxon>Pseudomonadota</taxon>
        <taxon>Alphaproteobacteria</taxon>
        <taxon>Hyphomicrobiales</taxon>
        <taxon>Rhizobiaceae</taxon>
        <taxon>Rhizobium/Agrobacterium group</taxon>
        <taxon>Rhizobium</taxon>
    </lineage>
</organism>
<sequence>MTVIYVHGVKVRDEMQGVELAKPFRRWLQERLAVGGAEIGYEPVFWGGNAANFRWDLASRPKTKLLGMGGSPGFAGLGSLRNSGTSSILDRPKSPSSGGPVLGGAPVGQTIPAPPISSIPRGKRADFLADLFLVLYPKKHQGNDPLADEPSIAALADAAAEVAGNWDDLVAKEATEDARLQRLLVAMKQRLDDDQLLAMGAVADWLTKAGETVRRAATWPGDAVSTVFAELRPTVNEFVAYFIGDVLAYLNERGSADAPGEIPKRMLRALRIAHNRKKQTGERIVVVTHSMGGQLFYDAITHFASRDESLQDLQVDHWVSCGAQVSFFAELRLLKDQPDVQKPKKLPLPTRVTAWTNFYDVNDLVGFIMEPVFDGVKDLPYDTGYGLALAHTGFLGRPSFFQAIADALDKNR</sequence>
<evidence type="ECO:0008006" key="4">
    <source>
        <dbReference type="Google" id="ProtNLM"/>
    </source>
</evidence>
<dbReference type="AlphaFoldDB" id="A0A7W8XGN1"/>
<reference evidence="2 3" key="1">
    <citation type="submission" date="2020-08" db="EMBL/GenBank/DDBJ databases">
        <title>Genomic Encyclopedia of Type Strains, Phase IV (KMG-V): Genome sequencing to study the core and pangenomes of soil and plant-associated prokaryotes.</title>
        <authorList>
            <person name="Whitman W."/>
        </authorList>
    </citation>
    <scope>NUCLEOTIDE SEQUENCE [LARGE SCALE GENOMIC DNA]</scope>
    <source>
        <strain evidence="2 3">SEMIA 4034</strain>
    </source>
</reference>
<protein>
    <recommendedName>
        <fullName evidence="4">Alpha/beta hydrolase</fullName>
    </recommendedName>
</protein>
<dbReference type="InterPro" id="IPR029058">
    <property type="entry name" value="AB_hydrolase_fold"/>
</dbReference>
<dbReference type="Gene3D" id="3.40.50.1820">
    <property type="entry name" value="alpha/beta hydrolase"/>
    <property type="match status" value="1"/>
</dbReference>
<proteinExistence type="predicted"/>
<evidence type="ECO:0000313" key="3">
    <source>
        <dbReference type="Proteomes" id="UP000528824"/>
    </source>
</evidence>
<keyword evidence="3" id="KW-1185">Reference proteome</keyword>
<dbReference type="SUPFAM" id="SSF53474">
    <property type="entry name" value="alpha/beta-Hydrolases"/>
    <property type="match status" value="1"/>
</dbReference>